<evidence type="ECO:0000313" key="2">
    <source>
        <dbReference type="EMBL" id="KAG6376767.1"/>
    </source>
</evidence>
<dbReference type="Proteomes" id="UP000683000">
    <property type="component" value="Unassembled WGS sequence"/>
</dbReference>
<sequence length="99" mass="11238">MRVHHQQNKLNDSVTLRYQKVQSDEAGSLSLKKKTIRIRKDPETKPNKTSTTAKPSDIVIPEVMDNLPASVDLSILDNAPRPRTASVNFTWHCRCWIVA</sequence>
<reference evidence="2" key="1">
    <citation type="submission" date="2021-03" db="EMBL/GenBank/DDBJ databases">
        <title>Evolutionary innovations through gain and loss of genes in the ectomycorrhizal Boletales.</title>
        <authorList>
            <person name="Wu G."/>
            <person name="Miyauchi S."/>
            <person name="Morin E."/>
            <person name="Yang Z.-L."/>
            <person name="Xu J."/>
            <person name="Martin F.M."/>
        </authorList>
    </citation>
    <scope>NUCLEOTIDE SEQUENCE</scope>
    <source>
        <strain evidence="2">BR01</strain>
    </source>
</reference>
<protein>
    <submittedName>
        <fullName evidence="2">Uncharacterized protein</fullName>
    </submittedName>
</protein>
<keyword evidence="3" id="KW-1185">Reference proteome</keyword>
<evidence type="ECO:0000313" key="3">
    <source>
        <dbReference type="Proteomes" id="UP000683000"/>
    </source>
</evidence>
<evidence type="ECO:0000256" key="1">
    <source>
        <dbReference type="SAM" id="MobiDB-lite"/>
    </source>
</evidence>
<gene>
    <name evidence="2" type="ORF">JVT61DRAFT_1789</name>
</gene>
<name>A0A8I2YRY7_9AGAM</name>
<comment type="caution">
    <text evidence="2">The sequence shown here is derived from an EMBL/GenBank/DDBJ whole genome shotgun (WGS) entry which is preliminary data.</text>
</comment>
<dbReference type="EMBL" id="JAGFBS010000011">
    <property type="protein sequence ID" value="KAG6376767.1"/>
    <property type="molecule type" value="Genomic_DNA"/>
</dbReference>
<accession>A0A8I2YRY7</accession>
<feature type="region of interest" description="Disordered" evidence="1">
    <location>
        <begin position="25"/>
        <end position="55"/>
    </location>
</feature>
<organism evidence="2 3">
    <name type="scientific">Boletus reticuloceps</name>
    <dbReference type="NCBI Taxonomy" id="495285"/>
    <lineage>
        <taxon>Eukaryota</taxon>
        <taxon>Fungi</taxon>
        <taxon>Dikarya</taxon>
        <taxon>Basidiomycota</taxon>
        <taxon>Agaricomycotina</taxon>
        <taxon>Agaricomycetes</taxon>
        <taxon>Agaricomycetidae</taxon>
        <taxon>Boletales</taxon>
        <taxon>Boletineae</taxon>
        <taxon>Boletaceae</taxon>
        <taxon>Boletoideae</taxon>
        <taxon>Boletus</taxon>
    </lineage>
</organism>
<dbReference type="AlphaFoldDB" id="A0A8I2YRY7"/>
<proteinExistence type="predicted"/>